<dbReference type="PATRIC" id="fig|1641389.3.peg.235"/>
<organism evidence="15 16">
    <name type="scientific">candidate division WS6 bacterium 34_10</name>
    <dbReference type="NCBI Taxonomy" id="1641389"/>
    <lineage>
        <taxon>Bacteria</taxon>
        <taxon>Candidatus Dojkabacteria</taxon>
    </lineage>
</organism>
<feature type="domain" description="DUS-like FMN-binding" evidence="14">
    <location>
        <begin position="17"/>
        <end position="312"/>
    </location>
</feature>
<evidence type="ECO:0000256" key="5">
    <source>
        <dbReference type="ARBA" id="ARBA00022694"/>
    </source>
</evidence>
<feature type="binding site" evidence="13">
    <location>
        <position position="75"/>
    </location>
    <ligand>
        <name>FMN</name>
        <dbReference type="ChEBI" id="CHEBI:58210"/>
    </ligand>
</feature>
<evidence type="ECO:0000256" key="12">
    <source>
        <dbReference type="PIRSR" id="PIRSR006621-1"/>
    </source>
</evidence>
<dbReference type="InterPro" id="IPR013785">
    <property type="entry name" value="Aldolase_TIM"/>
</dbReference>
<dbReference type="GO" id="GO:0050660">
    <property type="term" value="F:flavin adenine dinucleotide binding"/>
    <property type="evidence" value="ECO:0007669"/>
    <property type="project" value="InterPro"/>
</dbReference>
<dbReference type="GO" id="GO:0000049">
    <property type="term" value="F:tRNA binding"/>
    <property type="evidence" value="ECO:0007669"/>
    <property type="project" value="UniProtKB-KW"/>
</dbReference>
<evidence type="ECO:0000313" key="16">
    <source>
        <dbReference type="Proteomes" id="UP000053904"/>
    </source>
</evidence>
<evidence type="ECO:0000256" key="1">
    <source>
        <dbReference type="ARBA" id="ARBA00002790"/>
    </source>
</evidence>
<dbReference type="EMBL" id="LGGO01000013">
    <property type="protein sequence ID" value="KUK77679.1"/>
    <property type="molecule type" value="Genomic_DNA"/>
</dbReference>
<dbReference type="Pfam" id="PF01207">
    <property type="entry name" value="Dus"/>
    <property type="match status" value="1"/>
</dbReference>
<comment type="catalytic activity">
    <reaction evidence="9">
        <text>a 5,6-dihydrouridine in tRNA + NADP(+) = a uridine in tRNA + NADPH + H(+)</text>
        <dbReference type="Rhea" id="RHEA:23624"/>
        <dbReference type="Rhea" id="RHEA-COMP:13339"/>
        <dbReference type="Rhea" id="RHEA-COMP:13887"/>
        <dbReference type="ChEBI" id="CHEBI:15378"/>
        <dbReference type="ChEBI" id="CHEBI:57783"/>
        <dbReference type="ChEBI" id="CHEBI:58349"/>
        <dbReference type="ChEBI" id="CHEBI:65315"/>
        <dbReference type="ChEBI" id="CHEBI:74443"/>
    </reaction>
</comment>
<comment type="function">
    <text evidence="1 11">Catalyzes the synthesis of 5,6-dihydrouridine (D), a modified base found in the D-loop of most tRNAs, via the reduction of the C5-C6 double bond in target uridines.</text>
</comment>
<comment type="caution">
    <text evidence="15">The sequence shown here is derived from an EMBL/GenBank/DDBJ whole genome shotgun (WGS) entry which is preliminary data.</text>
</comment>
<dbReference type="PANTHER" id="PTHR45846:SF1">
    <property type="entry name" value="TRNA-DIHYDROURIDINE(47) SYNTHASE [NAD(P)(+)]-LIKE"/>
    <property type="match status" value="1"/>
</dbReference>
<evidence type="ECO:0000256" key="9">
    <source>
        <dbReference type="ARBA" id="ARBA00048205"/>
    </source>
</evidence>
<evidence type="ECO:0000256" key="11">
    <source>
        <dbReference type="PIRNR" id="PIRNR006621"/>
    </source>
</evidence>
<evidence type="ECO:0000256" key="6">
    <source>
        <dbReference type="ARBA" id="ARBA00022857"/>
    </source>
</evidence>
<keyword evidence="5 11" id="KW-0819">tRNA processing</keyword>
<feature type="binding site" evidence="13">
    <location>
        <position position="173"/>
    </location>
    <ligand>
        <name>FMN</name>
        <dbReference type="ChEBI" id="CHEBI:58210"/>
    </ligand>
</feature>
<comment type="similarity">
    <text evidence="11">Belongs to the dus family.</text>
</comment>
<dbReference type="CDD" id="cd02801">
    <property type="entry name" value="DUS_like_FMN"/>
    <property type="match status" value="1"/>
</dbReference>
<evidence type="ECO:0000256" key="13">
    <source>
        <dbReference type="PIRSR" id="PIRSR006621-2"/>
    </source>
</evidence>
<evidence type="ECO:0000256" key="8">
    <source>
        <dbReference type="ARBA" id="ARBA00023002"/>
    </source>
</evidence>
<dbReference type="Gene3D" id="3.20.20.70">
    <property type="entry name" value="Aldolase class I"/>
    <property type="match status" value="1"/>
</dbReference>
<evidence type="ECO:0000256" key="4">
    <source>
        <dbReference type="ARBA" id="ARBA00022643"/>
    </source>
</evidence>
<name>A0A117M0N0_9BACT</name>
<feature type="binding site" evidence="13">
    <location>
        <begin position="233"/>
        <end position="234"/>
    </location>
    <ligand>
        <name>FMN</name>
        <dbReference type="ChEBI" id="CHEBI:58210"/>
    </ligand>
</feature>
<evidence type="ECO:0000259" key="14">
    <source>
        <dbReference type="Pfam" id="PF01207"/>
    </source>
</evidence>
<dbReference type="AlphaFoldDB" id="A0A117M0N0"/>
<evidence type="ECO:0000256" key="7">
    <source>
        <dbReference type="ARBA" id="ARBA00022884"/>
    </source>
</evidence>
<dbReference type="InterPro" id="IPR001269">
    <property type="entry name" value="DUS_fam"/>
</dbReference>
<keyword evidence="13" id="KW-0547">Nucleotide-binding</keyword>
<protein>
    <recommendedName>
        <fullName evidence="11">tRNA-dihydrouridine synthase</fullName>
        <ecNumber evidence="11">1.3.1.-</ecNumber>
    </recommendedName>
</protein>
<feature type="binding site" evidence="13">
    <location>
        <position position="145"/>
    </location>
    <ligand>
        <name>FMN</name>
        <dbReference type="ChEBI" id="CHEBI:58210"/>
    </ligand>
</feature>
<keyword evidence="8 11" id="KW-0560">Oxidoreductase</keyword>
<dbReference type="Proteomes" id="UP000053904">
    <property type="component" value="Unassembled WGS sequence"/>
</dbReference>
<dbReference type="PIRSF" id="PIRSF006621">
    <property type="entry name" value="Dus"/>
    <property type="match status" value="1"/>
</dbReference>
<dbReference type="InterPro" id="IPR035587">
    <property type="entry name" value="DUS-like_FMN-bd"/>
</dbReference>
<keyword evidence="2" id="KW-0820">tRNA-binding</keyword>
<sequence length="316" mass="36299">MNTYQKILEEKVKIYALSPMEDVTDTVFRQILCDIGRPDLFFTEFMSTDGYMSKGRDKVSHRMQFTERERPIVIQLWGNHPENYSGTVKDIIKLKPDGIDINIGCSVRTVINSGHCSALIKEPDLVKEIIDAVKTEAKDIPVSVKTRLGYDEVITEEWLSFLLEQNLDLITVHGRISKQGYDEPADWDEMAKVVKLRDMISPTTVILGNGDIADLNMADEYIDKYGVDGVMIGRAVMQNPWIFANRGRIPKVERLNVLKKHLELFKDTWEGVKPFNTQKKYIKMYIGNFEGANELRMKLMQCNDSDEALEIIREII</sequence>
<keyword evidence="6" id="KW-0521">NADP</keyword>
<comment type="catalytic activity">
    <reaction evidence="10">
        <text>a 5,6-dihydrouridine in tRNA + NAD(+) = a uridine in tRNA + NADH + H(+)</text>
        <dbReference type="Rhea" id="RHEA:54452"/>
        <dbReference type="Rhea" id="RHEA-COMP:13339"/>
        <dbReference type="Rhea" id="RHEA-COMP:13887"/>
        <dbReference type="ChEBI" id="CHEBI:15378"/>
        <dbReference type="ChEBI" id="CHEBI:57540"/>
        <dbReference type="ChEBI" id="CHEBI:57945"/>
        <dbReference type="ChEBI" id="CHEBI:65315"/>
        <dbReference type="ChEBI" id="CHEBI:74443"/>
    </reaction>
</comment>
<dbReference type="GO" id="GO:0017150">
    <property type="term" value="F:tRNA dihydrouridine synthase activity"/>
    <property type="evidence" value="ECO:0007669"/>
    <property type="project" value="InterPro"/>
</dbReference>
<reference evidence="16" key="1">
    <citation type="journal article" date="2015" name="MBio">
        <title>Genome-Resolved Metagenomic Analysis Reveals Roles for Candidate Phyla and Other Microbial Community Members in Biogeochemical Transformations in Oil Reservoirs.</title>
        <authorList>
            <person name="Hu P."/>
            <person name="Tom L."/>
            <person name="Singh A."/>
            <person name="Thomas B.C."/>
            <person name="Baker B.J."/>
            <person name="Piceno Y.M."/>
            <person name="Andersen G.L."/>
            <person name="Banfield J.F."/>
        </authorList>
    </citation>
    <scope>NUCLEOTIDE SEQUENCE [LARGE SCALE GENOMIC DNA]</scope>
</reference>
<comment type="cofactor">
    <cofactor evidence="11 13">
        <name>FMN</name>
        <dbReference type="ChEBI" id="CHEBI:58210"/>
    </cofactor>
</comment>
<evidence type="ECO:0000256" key="10">
    <source>
        <dbReference type="ARBA" id="ARBA00048802"/>
    </source>
</evidence>
<accession>A0A117M0N0</accession>
<evidence type="ECO:0000313" key="15">
    <source>
        <dbReference type="EMBL" id="KUK77679.1"/>
    </source>
</evidence>
<gene>
    <name evidence="15" type="ORF">XD93_0170</name>
</gene>
<evidence type="ECO:0000256" key="2">
    <source>
        <dbReference type="ARBA" id="ARBA00022555"/>
    </source>
</evidence>
<keyword evidence="4 11" id="KW-0288">FMN</keyword>
<dbReference type="Gene3D" id="1.10.1200.80">
    <property type="entry name" value="Putative flavin oxidoreducatase, domain 2"/>
    <property type="match status" value="1"/>
</dbReference>
<dbReference type="PANTHER" id="PTHR45846">
    <property type="entry name" value="TRNA-DIHYDROURIDINE(47) SYNTHASE [NAD(P)(+)]-LIKE"/>
    <property type="match status" value="1"/>
</dbReference>
<dbReference type="InterPro" id="IPR024036">
    <property type="entry name" value="tRNA-dHydroUridine_Synthase_C"/>
</dbReference>
<keyword evidence="3 11" id="KW-0285">Flavoprotein</keyword>
<proteinExistence type="inferred from homology"/>
<feature type="active site" description="Proton donor" evidence="12">
    <location>
        <position position="105"/>
    </location>
</feature>
<keyword evidence="7" id="KW-0694">RNA-binding</keyword>
<dbReference type="SUPFAM" id="SSF51395">
    <property type="entry name" value="FMN-linked oxidoreductases"/>
    <property type="match status" value="1"/>
</dbReference>
<dbReference type="EC" id="1.3.1.-" evidence="11"/>
<evidence type="ECO:0000256" key="3">
    <source>
        <dbReference type="ARBA" id="ARBA00022630"/>
    </source>
</evidence>